<evidence type="ECO:0000313" key="2">
    <source>
        <dbReference type="EMBL" id="MBK6263539.1"/>
    </source>
</evidence>
<dbReference type="PROSITE" id="PS50206">
    <property type="entry name" value="RHODANESE_3"/>
    <property type="match status" value="1"/>
</dbReference>
<accession>A0A934WV70</accession>
<dbReference type="CDD" id="cd00158">
    <property type="entry name" value="RHOD"/>
    <property type="match status" value="1"/>
</dbReference>
<proteinExistence type="predicted"/>
<sequence length="104" mass="11285">MSFLRKLFGLGPAADFKQLTAEGAIILDVRTKGEFQGGHIKNAMNIPVESLVSNLSKLKNKDQAIITCCASGMRSGRAKSILKAKGYEKVYNGGAWVSLDRKLI</sequence>
<keyword evidence="3" id="KW-1185">Reference proteome</keyword>
<evidence type="ECO:0000313" key="3">
    <source>
        <dbReference type="Proteomes" id="UP000611723"/>
    </source>
</evidence>
<dbReference type="PANTHER" id="PTHR43031">
    <property type="entry name" value="FAD-DEPENDENT OXIDOREDUCTASE"/>
    <property type="match status" value="1"/>
</dbReference>
<dbReference type="Proteomes" id="UP000611723">
    <property type="component" value="Unassembled WGS sequence"/>
</dbReference>
<gene>
    <name evidence="2" type="ORF">JKA74_00715</name>
</gene>
<feature type="domain" description="Rhodanese" evidence="1">
    <location>
        <begin position="20"/>
        <end position="98"/>
    </location>
</feature>
<dbReference type="SUPFAM" id="SSF52821">
    <property type="entry name" value="Rhodanese/Cell cycle control phosphatase"/>
    <property type="match status" value="1"/>
</dbReference>
<dbReference type="AlphaFoldDB" id="A0A934WV70"/>
<dbReference type="PANTHER" id="PTHR43031:SF1">
    <property type="entry name" value="PYRIDINE NUCLEOTIDE-DISULPHIDE OXIDOREDUCTASE"/>
    <property type="match status" value="1"/>
</dbReference>
<dbReference type="InterPro" id="IPR050229">
    <property type="entry name" value="GlpE_sulfurtransferase"/>
</dbReference>
<dbReference type="Gene3D" id="3.40.250.10">
    <property type="entry name" value="Rhodanese-like domain"/>
    <property type="match status" value="1"/>
</dbReference>
<organism evidence="2 3">
    <name type="scientific">Marivirga aurantiaca</name>
    <dbReference type="NCBI Taxonomy" id="2802615"/>
    <lineage>
        <taxon>Bacteria</taxon>
        <taxon>Pseudomonadati</taxon>
        <taxon>Bacteroidota</taxon>
        <taxon>Cytophagia</taxon>
        <taxon>Cytophagales</taxon>
        <taxon>Marivirgaceae</taxon>
        <taxon>Marivirga</taxon>
    </lineage>
</organism>
<dbReference type="RefSeq" id="WP_201429233.1">
    <property type="nucleotide sequence ID" value="NZ_JAEQBW010000001.1"/>
</dbReference>
<dbReference type="Pfam" id="PF00581">
    <property type="entry name" value="Rhodanese"/>
    <property type="match status" value="1"/>
</dbReference>
<comment type="caution">
    <text evidence="2">The sequence shown here is derived from an EMBL/GenBank/DDBJ whole genome shotgun (WGS) entry which is preliminary data.</text>
</comment>
<dbReference type="SMART" id="SM00450">
    <property type="entry name" value="RHOD"/>
    <property type="match status" value="1"/>
</dbReference>
<reference evidence="2" key="1">
    <citation type="submission" date="2021-01" db="EMBL/GenBank/DDBJ databases">
        <title>Marivirga aurantiaca sp. nov., isolated from intertidal surface sediments.</title>
        <authorList>
            <person name="Zhang M."/>
        </authorList>
    </citation>
    <scope>NUCLEOTIDE SEQUENCE</scope>
    <source>
        <strain evidence="2">S37H4</strain>
    </source>
</reference>
<dbReference type="InterPro" id="IPR001763">
    <property type="entry name" value="Rhodanese-like_dom"/>
</dbReference>
<name>A0A934WV70_9BACT</name>
<dbReference type="EMBL" id="JAEQBW010000001">
    <property type="protein sequence ID" value="MBK6263539.1"/>
    <property type="molecule type" value="Genomic_DNA"/>
</dbReference>
<protein>
    <submittedName>
        <fullName evidence="2">Rhodanese-like domain-containing protein</fullName>
    </submittedName>
</protein>
<dbReference type="InterPro" id="IPR036873">
    <property type="entry name" value="Rhodanese-like_dom_sf"/>
</dbReference>
<evidence type="ECO:0000259" key="1">
    <source>
        <dbReference type="PROSITE" id="PS50206"/>
    </source>
</evidence>